<dbReference type="Gene3D" id="1.20.140.150">
    <property type="match status" value="1"/>
</dbReference>
<comment type="caution">
    <text evidence="11">The sequence shown here is derived from an EMBL/GenBank/DDBJ whole genome shotgun (WGS) entry which is preliminary data.</text>
</comment>
<evidence type="ECO:0000256" key="6">
    <source>
        <dbReference type="ARBA" id="ARBA00022692"/>
    </source>
</evidence>
<evidence type="ECO:0000313" key="11">
    <source>
        <dbReference type="EMBL" id="KAG5198751.1"/>
    </source>
</evidence>
<comment type="similarity">
    <text evidence="3">Belongs to the claudin family.</text>
</comment>
<keyword evidence="4" id="KW-0796">Tight junction</keyword>
<evidence type="ECO:0000256" key="3">
    <source>
        <dbReference type="ARBA" id="ARBA00008295"/>
    </source>
</evidence>
<evidence type="ECO:0000256" key="2">
    <source>
        <dbReference type="ARBA" id="ARBA00004651"/>
    </source>
</evidence>
<feature type="transmembrane region" description="Helical" evidence="10">
    <location>
        <begin position="32"/>
        <end position="57"/>
    </location>
</feature>
<evidence type="ECO:0000256" key="8">
    <source>
        <dbReference type="ARBA" id="ARBA00022989"/>
    </source>
</evidence>
<evidence type="ECO:0000256" key="4">
    <source>
        <dbReference type="ARBA" id="ARBA00022427"/>
    </source>
</evidence>
<evidence type="ECO:0000313" key="12">
    <source>
        <dbReference type="Proteomes" id="UP000664991"/>
    </source>
</evidence>
<evidence type="ECO:0000256" key="5">
    <source>
        <dbReference type="ARBA" id="ARBA00022475"/>
    </source>
</evidence>
<name>A0A835ZXW8_SHEEP</name>
<keyword evidence="8 10" id="KW-1133">Transmembrane helix</keyword>
<evidence type="ECO:0000256" key="1">
    <source>
        <dbReference type="ARBA" id="ARBA00004435"/>
    </source>
</evidence>
<dbReference type="GO" id="GO:0005886">
    <property type="term" value="C:plasma membrane"/>
    <property type="evidence" value="ECO:0007669"/>
    <property type="project" value="UniProtKB-SubCell"/>
</dbReference>
<comment type="subcellular location">
    <subcellularLocation>
        <location evidence="1">Cell junction</location>
        <location evidence="1">Tight junction</location>
    </subcellularLocation>
    <subcellularLocation>
        <location evidence="2">Cell membrane</location>
        <topology evidence="2">Multi-pass membrane protein</topology>
    </subcellularLocation>
</comment>
<evidence type="ECO:0000256" key="9">
    <source>
        <dbReference type="ARBA" id="ARBA00023136"/>
    </source>
</evidence>
<organism evidence="11 12">
    <name type="scientific">Ovis aries</name>
    <name type="common">Sheep</name>
    <dbReference type="NCBI Taxonomy" id="9940"/>
    <lineage>
        <taxon>Eukaryota</taxon>
        <taxon>Metazoa</taxon>
        <taxon>Chordata</taxon>
        <taxon>Craniata</taxon>
        <taxon>Vertebrata</taxon>
        <taxon>Euteleostomi</taxon>
        <taxon>Mammalia</taxon>
        <taxon>Eutheria</taxon>
        <taxon>Laurasiatheria</taxon>
        <taxon>Artiodactyla</taxon>
        <taxon>Ruminantia</taxon>
        <taxon>Pecora</taxon>
        <taxon>Bovidae</taxon>
        <taxon>Caprinae</taxon>
        <taxon>Ovis</taxon>
    </lineage>
</organism>
<keyword evidence="5" id="KW-1003">Cell membrane</keyword>
<feature type="transmembrane region" description="Helical" evidence="10">
    <location>
        <begin position="6"/>
        <end position="25"/>
    </location>
</feature>
<proteinExistence type="inferred from homology"/>
<evidence type="ECO:0000256" key="7">
    <source>
        <dbReference type="ARBA" id="ARBA00022949"/>
    </source>
</evidence>
<dbReference type="InterPro" id="IPR006187">
    <property type="entry name" value="Claudin"/>
</dbReference>
<gene>
    <name evidence="11" type="ORF">JEQ12_007347</name>
</gene>
<protein>
    <submittedName>
        <fullName evidence="11">Uncharacterized protein</fullName>
    </submittedName>
</protein>
<keyword evidence="9 10" id="KW-0472">Membrane</keyword>
<dbReference type="EMBL" id="JAEMGP010000017">
    <property type="protein sequence ID" value="KAG5198751.1"/>
    <property type="molecule type" value="Genomic_DNA"/>
</dbReference>
<dbReference type="AlphaFoldDB" id="A0A835ZXW8"/>
<reference evidence="11 12" key="1">
    <citation type="submission" date="2020-12" db="EMBL/GenBank/DDBJ databases">
        <title>De novo assembly of Tibetan sheep genome.</title>
        <authorList>
            <person name="Li X."/>
        </authorList>
    </citation>
    <scope>NUCLEOTIDE SEQUENCE [LARGE SCALE GENOMIC DNA]</scope>
    <source>
        <tissue evidence="11">Heart</tissue>
    </source>
</reference>
<sequence>MASSGLQILEIILTLLGWVNVITSCTQPLWKIIFVISAVLTLITGCWTAHTIIWNFYNALVSEAQKRELEASIYLD</sequence>
<dbReference type="GO" id="GO:0005923">
    <property type="term" value="C:bicellular tight junction"/>
    <property type="evidence" value="ECO:0007669"/>
    <property type="project" value="UniProtKB-SubCell"/>
</dbReference>
<dbReference type="PANTHER" id="PTHR12002">
    <property type="entry name" value="CLAUDIN"/>
    <property type="match status" value="1"/>
</dbReference>
<dbReference type="Proteomes" id="UP000664991">
    <property type="component" value="Chromosome 17"/>
</dbReference>
<dbReference type="GO" id="GO:0005198">
    <property type="term" value="F:structural molecule activity"/>
    <property type="evidence" value="ECO:0007669"/>
    <property type="project" value="InterPro"/>
</dbReference>
<keyword evidence="7" id="KW-0965">Cell junction</keyword>
<accession>A0A835ZXW8</accession>
<keyword evidence="6 10" id="KW-0812">Transmembrane</keyword>
<evidence type="ECO:0000256" key="10">
    <source>
        <dbReference type="SAM" id="Phobius"/>
    </source>
</evidence>